<dbReference type="PANTHER" id="PTHR46401:SF2">
    <property type="entry name" value="GLYCOSYLTRANSFERASE WBBK-RELATED"/>
    <property type="match status" value="1"/>
</dbReference>
<dbReference type="Proteomes" id="UP000291286">
    <property type="component" value="Unassembled WGS sequence"/>
</dbReference>
<evidence type="ECO:0000259" key="2">
    <source>
        <dbReference type="Pfam" id="PF00534"/>
    </source>
</evidence>
<dbReference type="GO" id="GO:0016757">
    <property type="term" value="F:glycosyltransferase activity"/>
    <property type="evidence" value="ECO:0007669"/>
    <property type="project" value="InterPro"/>
</dbReference>
<dbReference type="AlphaFoldDB" id="A0A4Q8LR72"/>
<feature type="domain" description="Glycosyltransferase subfamily 4-like N-terminal" evidence="3">
    <location>
        <begin position="152"/>
        <end position="270"/>
    </location>
</feature>
<gene>
    <name evidence="4" type="ORF">EA661_02115</name>
</gene>
<comment type="caution">
    <text evidence="4">The sequence shown here is derived from an EMBL/GenBank/DDBJ whole genome shotgun (WGS) entry which is preliminary data.</text>
</comment>
<sequence>MCRWICSKTGASSPKPGLSRRTYRARTRSIDSSTGFRLPPITPSLRPSRWKPAETDIIGAFETIMQQRKPSLLFDLQSLQNGSSTRGIGRYTREHLRGLLGAADFPFELHCSLDLTYERQAGEVLGEFADRLAADRLHGYRYPAGLWSAFPTNEPETVLREELVRLHVEAMAPDVVHVPSLFEGAVEACASLGRIARARGSLTSCLVHDLIPLVMSDCYLSDPRVRDWYQHKVSQLREFDVLLANSQSSKDDAVRLLDLDPERVHVIYAGYSEIFRPAPDSAAARARLVKRFGLAGRYVLYTGNNDYRKNTRGAIAGFAAVPPSLRQGMKLVLNQAEQVDELRQFAQQCDLEADAIVVTGYVTDAELVDLYACCNAFVFPSLYEGFGLPVVEAMACGAPVVVGDNSSLKEIMALDEARFDASSPLAIAAALQRVLVNDGWRSHLQRYGLEQVKSFSWQRTAQLSIAAWQAALERRESRRAGYNGHSKVAIVFADSLPVEAIGGWVDRISLFGRTNSVEIASRDTGQWPAYMQVQAFPEQPLVSDLGLDLVLALHCSADGATVHGLAFPGERAGQVHAQWSALRALLAQGQMPAHDHALPELIAECLGVLEAGPQPVPLAAAIAPMLRRVPVQSLGDAAQPHTALDWAEAVRAKYAPLSSAGVATLLKPTLSTRSSSFADAIYESLCSVGNFGAPRRVLIDMSEMARIDYGTGIQRVVRNLVRELCSRNAEGRVLFLPVYHEGERIRSAHMLVKKTLGVECPAFDEAEGIRSRDMLFLADSAWVGPERFLPSIGKVRRNGGEVAVFFHDIIPLRFPQTCGDGMPGAFRAWTEFAVRHADVFVCNSRTTAEDLSAWIAESGSEHRANYRIGYVHLGSDVMEVGMDSEIRPSISALFEAGTRTFLAVGTMEPRKDYRTILKAFETAWTDGLQANLLIIGKDGWGSEELVAAIRNSPQFGKRLFWPEKVNNAELDLAYRSANGLIQASLSEGFGLPIVEAARHGTPLLLSDIAVFREIAGEHAAYFPVGDSAALAALLQGPELAGCGLLAARILSWRDYGRELRALLLQGAWLQPAGAERLVSPPPQEQKADV</sequence>
<evidence type="ECO:0000313" key="5">
    <source>
        <dbReference type="Proteomes" id="UP000291286"/>
    </source>
</evidence>
<accession>A0A4Q8LR72</accession>
<feature type="domain" description="Glycosyl transferase family 1" evidence="2">
    <location>
        <begin position="297"/>
        <end position="448"/>
    </location>
</feature>
<evidence type="ECO:0000313" key="4">
    <source>
        <dbReference type="EMBL" id="TAA33090.1"/>
    </source>
</evidence>
<organism evidence="4 5">
    <name type="scientific">Pseudoxanthomonas winnipegensis</name>
    <dbReference type="NCBI Taxonomy" id="2480810"/>
    <lineage>
        <taxon>Bacteria</taxon>
        <taxon>Pseudomonadati</taxon>
        <taxon>Pseudomonadota</taxon>
        <taxon>Gammaproteobacteria</taxon>
        <taxon>Lysobacterales</taxon>
        <taxon>Lysobacteraceae</taxon>
        <taxon>Pseudoxanthomonas</taxon>
    </lineage>
</organism>
<dbReference type="SUPFAM" id="SSF53756">
    <property type="entry name" value="UDP-Glycosyltransferase/glycogen phosphorylase"/>
    <property type="match status" value="2"/>
</dbReference>
<dbReference type="InterPro" id="IPR028098">
    <property type="entry name" value="Glyco_trans_4-like_N"/>
</dbReference>
<dbReference type="GO" id="GO:0009103">
    <property type="term" value="P:lipopolysaccharide biosynthetic process"/>
    <property type="evidence" value="ECO:0007669"/>
    <property type="project" value="TreeGrafter"/>
</dbReference>
<dbReference type="CDD" id="cd03809">
    <property type="entry name" value="GT4_MtfB-like"/>
    <property type="match status" value="2"/>
</dbReference>
<dbReference type="Gene3D" id="3.40.50.2000">
    <property type="entry name" value="Glycogen Phosphorylase B"/>
    <property type="match status" value="3"/>
</dbReference>
<proteinExistence type="predicted"/>
<name>A0A4Q8LR72_9GAMM</name>
<reference evidence="4 5" key="1">
    <citation type="submission" date="2019-02" db="EMBL/GenBank/DDBJ databases">
        <title>WGS of Pseudoxanthomonas species novum from clinical isolates.</title>
        <authorList>
            <person name="Bernier A.-M."/>
            <person name="Bernard K."/>
            <person name="Vachon A."/>
        </authorList>
    </citation>
    <scope>NUCLEOTIDE SEQUENCE [LARGE SCALE GENOMIC DNA]</scope>
    <source>
        <strain evidence="4 5">NML171202</strain>
    </source>
</reference>
<evidence type="ECO:0000259" key="3">
    <source>
        <dbReference type="Pfam" id="PF13439"/>
    </source>
</evidence>
<keyword evidence="1 4" id="KW-0808">Transferase</keyword>
<feature type="domain" description="Glycosyl transferase family 1" evidence="2">
    <location>
        <begin position="897"/>
        <end position="1034"/>
    </location>
</feature>
<evidence type="ECO:0000256" key="1">
    <source>
        <dbReference type="ARBA" id="ARBA00022679"/>
    </source>
</evidence>
<dbReference type="PANTHER" id="PTHR46401">
    <property type="entry name" value="GLYCOSYLTRANSFERASE WBBK-RELATED"/>
    <property type="match status" value="1"/>
</dbReference>
<dbReference type="InterPro" id="IPR001296">
    <property type="entry name" value="Glyco_trans_1"/>
</dbReference>
<protein>
    <submittedName>
        <fullName evidence="4">Glycosyltransferase family 1 protein</fullName>
    </submittedName>
</protein>
<dbReference type="EMBL" id="SHMB01000001">
    <property type="protein sequence ID" value="TAA33090.1"/>
    <property type="molecule type" value="Genomic_DNA"/>
</dbReference>
<dbReference type="Pfam" id="PF13439">
    <property type="entry name" value="Glyco_transf_4"/>
    <property type="match status" value="1"/>
</dbReference>
<dbReference type="Pfam" id="PF00534">
    <property type="entry name" value="Glycos_transf_1"/>
    <property type="match status" value="2"/>
</dbReference>